<feature type="transmembrane region" description="Helical" evidence="1">
    <location>
        <begin position="328"/>
        <end position="350"/>
    </location>
</feature>
<keyword evidence="3" id="KW-1185">Reference proteome</keyword>
<dbReference type="RefSeq" id="WP_188924308.1">
    <property type="nucleotide sequence ID" value="NZ_BMQI01000009.1"/>
</dbReference>
<reference evidence="2" key="1">
    <citation type="submission" date="2022-01" db="EMBL/GenBank/DDBJ databases">
        <title>Whole genome-based taxonomy of the Shewanellaceae.</title>
        <authorList>
            <person name="Martin-Rodriguez A.J."/>
        </authorList>
    </citation>
    <scope>NUCLEOTIDE SEQUENCE</scope>
    <source>
        <strain evidence="2">DSM 23803</strain>
    </source>
</reference>
<dbReference type="Pfam" id="PF03929">
    <property type="entry name" value="PepSY_TM"/>
    <property type="match status" value="1"/>
</dbReference>
<dbReference type="AlphaFoldDB" id="A0A9X1Z717"/>
<dbReference type="PANTHER" id="PTHR34219:SF8">
    <property type="entry name" value="PEPSY DOMAIN-CONTAINING PROTEIN"/>
    <property type="match status" value="1"/>
</dbReference>
<sequence length="370" mass="42293">MRKTLFKWHSYGALIAMLPLLIISITGSILVFKVEIDSLLRPAHMLVDASVTTPRVSLDTLMDTMLSANSDYELGGWEIFDDKSRSDAGYLIERGTENWFKVYINQYNGQLLSEPQTLTHYLTDWLLELHYSFLFHVAGASVALIVGCIMLFLGISGIILYRRFWVKLFTLRFNAVRRILFSDIHKFIGILSSPVLIIVALTGVYWNFIGIQHELSEHSDGEHYLVSAPRHSPVISFEALMQQTEAEISSYKAGYLTMPFEPGRDITFYGEVDSSNPFNSEYASFVSFDRTTGKLLAKQDIRQASTLTVFLDSFRKLHFGYFGGLLSRIIWCIIGLMPLILGFTGLYLYWHRRQQRVKSAHNRRQQVVSA</sequence>
<comment type="caution">
    <text evidence="2">The sequence shown here is derived from an EMBL/GenBank/DDBJ whole genome shotgun (WGS) entry which is preliminary data.</text>
</comment>
<gene>
    <name evidence="2" type="ORF">L2749_05435</name>
</gene>
<name>A0A9X1Z717_9GAMM</name>
<evidence type="ECO:0000313" key="2">
    <source>
        <dbReference type="EMBL" id="MCL1104702.1"/>
    </source>
</evidence>
<keyword evidence="1" id="KW-1133">Transmembrane helix</keyword>
<protein>
    <submittedName>
        <fullName evidence="2">PepSY domain-containing protein</fullName>
    </submittedName>
</protein>
<keyword evidence="1" id="KW-0812">Transmembrane</keyword>
<organism evidence="2 3">
    <name type="scientific">Shewanella algicola</name>
    <dbReference type="NCBI Taxonomy" id="640633"/>
    <lineage>
        <taxon>Bacteria</taxon>
        <taxon>Pseudomonadati</taxon>
        <taxon>Pseudomonadota</taxon>
        <taxon>Gammaproteobacteria</taxon>
        <taxon>Alteromonadales</taxon>
        <taxon>Shewanellaceae</taxon>
        <taxon>Shewanella</taxon>
    </lineage>
</organism>
<evidence type="ECO:0000256" key="1">
    <source>
        <dbReference type="SAM" id="Phobius"/>
    </source>
</evidence>
<keyword evidence="1" id="KW-0472">Membrane</keyword>
<dbReference type="Proteomes" id="UP001139408">
    <property type="component" value="Unassembled WGS sequence"/>
</dbReference>
<feature type="transmembrane region" description="Helical" evidence="1">
    <location>
        <begin position="133"/>
        <end position="161"/>
    </location>
</feature>
<dbReference type="PANTHER" id="PTHR34219">
    <property type="entry name" value="IRON-REGULATED INNER MEMBRANE PROTEIN-RELATED"/>
    <property type="match status" value="1"/>
</dbReference>
<dbReference type="InterPro" id="IPR005625">
    <property type="entry name" value="PepSY-ass_TM"/>
</dbReference>
<accession>A0A9X1Z717</accession>
<proteinExistence type="predicted"/>
<feature type="transmembrane region" description="Helical" evidence="1">
    <location>
        <begin position="187"/>
        <end position="208"/>
    </location>
</feature>
<dbReference type="EMBL" id="JAKILJ010000009">
    <property type="protein sequence ID" value="MCL1104702.1"/>
    <property type="molecule type" value="Genomic_DNA"/>
</dbReference>
<evidence type="ECO:0000313" key="3">
    <source>
        <dbReference type="Proteomes" id="UP001139408"/>
    </source>
</evidence>
<feature type="transmembrane region" description="Helical" evidence="1">
    <location>
        <begin position="12"/>
        <end position="32"/>
    </location>
</feature>